<dbReference type="PANTHER" id="PTHR43784">
    <property type="entry name" value="GDSL-LIKE LIPASE/ACYLHYDROLASE, PUTATIVE (AFU_ORTHOLOGUE AFUA_2G00820)-RELATED"/>
    <property type="match status" value="1"/>
</dbReference>
<accession>A0ABP8UGQ1</accession>
<reference evidence="3" key="1">
    <citation type="journal article" date="2019" name="Int. J. Syst. Evol. Microbiol.">
        <title>The Global Catalogue of Microorganisms (GCM) 10K type strain sequencing project: providing services to taxonomists for standard genome sequencing and annotation.</title>
        <authorList>
            <consortium name="The Broad Institute Genomics Platform"/>
            <consortium name="The Broad Institute Genome Sequencing Center for Infectious Disease"/>
            <person name="Wu L."/>
            <person name="Ma J."/>
        </authorList>
    </citation>
    <scope>NUCLEOTIDE SEQUENCE [LARGE SCALE GENOMIC DNA]</scope>
    <source>
        <strain evidence="3">JCM 17939</strain>
    </source>
</reference>
<dbReference type="PANTHER" id="PTHR43784:SF2">
    <property type="entry name" value="GDSL-LIKE LIPASE_ACYLHYDROLASE, PUTATIVE (AFU_ORTHOLOGUE AFUA_2G00820)-RELATED"/>
    <property type="match status" value="1"/>
</dbReference>
<proteinExistence type="predicted"/>
<feature type="domain" description="SGNH hydrolase-type esterase" evidence="1">
    <location>
        <begin position="15"/>
        <end position="191"/>
    </location>
</feature>
<gene>
    <name evidence="2" type="ORF">GCM10023196_053020</name>
</gene>
<dbReference type="Pfam" id="PF13472">
    <property type="entry name" value="Lipase_GDSL_2"/>
    <property type="match status" value="1"/>
</dbReference>
<dbReference type="Proteomes" id="UP001501442">
    <property type="component" value="Unassembled WGS sequence"/>
</dbReference>
<sequence length="296" mass="32461">MTAALEHTDMLRFVALGDSVTVGLGDPAPDGGWRGWAGLLSESLAPPGHVELINLARCGARARDVVTDQLPDALARRPALASVVVGVNDTLRGRFDLATIASDLDEAITRLRDAGALVLTASLPDPGIMLRIPGLLRHPLARRIQAINTVLDHLAARHGTVHVDLTRHPALYDRHMWGVDRIHPSERGHRLLAHLFAVMLADHGIHLWDRLDPRPTAPGPSVWAQAHWLATKGTGWVLRRSLDLLPHLMRMGISEWWHQVRNRTTRLDARLRTELDNVLAALTPEPAAGGNVLKDS</sequence>
<organism evidence="2 3">
    <name type="scientific">Actinoallomurus vinaceus</name>
    <dbReference type="NCBI Taxonomy" id="1080074"/>
    <lineage>
        <taxon>Bacteria</taxon>
        <taxon>Bacillati</taxon>
        <taxon>Actinomycetota</taxon>
        <taxon>Actinomycetes</taxon>
        <taxon>Streptosporangiales</taxon>
        <taxon>Thermomonosporaceae</taxon>
        <taxon>Actinoallomurus</taxon>
    </lineage>
</organism>
<evidence type="ECO:0000259" key="1">
    <source>
        <dbReference type="Pfam" id="PF13472"/>
    </source>
</evidence>
<evidence type="ECO:0000313" key="2">
    <source>
        <dbReference type="EMBL" id="GAA4629882.1"/>
    </source>
</evidence>
<dbReference type="CDD" id="cd01832">
    <property type="entry name" value="SGNH_hydrolase_like_1"/>
    <property type="match status" value="1"/>
</dbReference>
<dbReference type="GO" id="GO:0016787">
    <property type="term" value="F:hydrolase activity"/>
    <property type="evidence" value="ECO:0007669"/>
    <property type="project" value="UniProtKB-KW"/>
</dbReference>
<dbReference type="InterPro" id="IPR053140">
    <property type="entry name" value="GDSL_Rv0518-like"/>
</dbReference>
<dbReference type="Gene3D" id="3.40.50.1110">
    <property type="entry name" value="SGNH hydrolase"/>
    <property type="match status" value="1"/>
</dbReference>
<dbReference type="RefSeq" id="WP_345433704.1">
    <property type="nucleotide sequence ID" value="NZ_BAABHK010000007.1"/>
</dbReference>
<keyword evidence="2" id="KW-0378">Hydrolase</keyword>
<dbReference type="EMBL" id="BAABHK010000007">
    <property type="protein sequence ID" value="GAA4629882.1"/>
    <property type="molecule type" value="Genomic_DNA"/>
</dbReference>
<dbReference type="InterPro" id="IPR036514">
    <property type="entry name" value="SGNH_hydro_sf"/>
</dbReference>
<protein>
    <submittedName>
        <fullName evidence="2">SGNH/GDSL hydrolase family protein</fullName>
    </submittedName>
</protein>
<comment type="caution">
    <text evidence="2">The sequence shown here is derived from an EMBL/GenBank/DDBJ whole genome shotgun (WGS) entry which is preliminary data.</text>
</comment>
<dbReference type="SUPFAM" id="SSF52266">
    <property type="entry name" value="SGNH hydrolase"/>
    <property type="match status" value="1"/>
</dbReference>
<dbReference type="InterPro" id="IPR013830">
    <property type="entry name" value="SGNH_hydro"/>
</dbReference>
<evidence type="ECO:0000313" key="3">
    <source>
        <dbReference type="Proteomes" id="UP001501442"/>
    </source>
</evidence>
<keyword evidence="3" id="KW-1185">Reference proteome</keyword>
<name>A0ABP8UGQ1_9ACTN</name>